<dbReference type="GO" id="GO:0005886">
    <property type="term" value="C:plasma membrane"/>
    <property type="evidence" value="ECO:0007669"/>
    <property type="project" value="UniProtKB-ARBA"/>
</dbReference>
<evidence type="ECO:0000256" key="7">
    <source>
        <dbReference type="SAM" id="Coils"/>
    </source>
</evidence>
<proteinExistence type="inferred from homology"/>
<evidence type="ECO:0000259" key="10">
    <source>
        <dbReference type="Pfam" id="PF18052"/>
    </source>
</evidence>
<dbReference type="InterPro" id="IPR002182">
    <property type="entry name" value="NB-ARC"/>
</dbReference>
<feature type="coiled-coil region" evidence="7">
    <location>
        <begin position="307"/>
        <end position="341"/>
    </location>
</feature>
<keyword evidence="1" id="KW-0677">Repeat</keyword>
<dbReference type="SMR" id="A0A7G2FGE0"/>
<keyword evidence="3" id="KW-0611">Plant defense</keyword>
<reference evidence="13 14" key="1">
    <citation type="submission" date="2020-09" db="EMBL/GenBank/DDBJ databases">
        <authorList>
            <person name="Ashkenazy H."/>
        </authorList>
    </citation>
    <scope>NUCLEOTIDE SEQUENCE [LARGE SCALE GENOMIC DNA]</scope>
    <source>
        <strain evidence="14">cv. Cdm-0</strain>
    </source>
</reference>
<gene>
    <name evidence="13" type="ORF">AT9943_LOCUS21182</name>
</gene>
<dbReference type="Gene3D" id="3.80.10.10">
    <property type="entry name" value="Ribonuclease Inhibitor"/>
    <property type="match status" value="2"/>
</dbReference>
<dbReference type="FunFam" id="1.10.8.430:FF:000003">
    <property type="entry name" value="Probable disease resistance protein At5g66910"/>
    <property type="match status" value="1"/>
</dbReference>
<evidence type="ECO:0000313" key="13">
    <source>
        <dbReference type="EMBL" id="CAD5333843.1"/>
    </source>
</evidence>
<dbReference type="PRINTS" id="PR00364">
    <property type="entry name" value="DISEASERSIST"/>
</dbReference>
<dbReference type="InterPro" id="IPR038005">
    <property type="entry name" value="RX-like_CC"/>
</dbReference>
<dbReference type="Pfam" id="PF23559">
    <property type="entry name" value="WHD_DRP"/>
    <property type="match status" value="1"/>
</dbReference>
<evidence type="ECO:0000256" key="3">
    <source>
        <dbReference type="ARBA" id="ARBA00022821"/>
    </source>
</evidence>
<evidence type="ECO:0000259" key="9">
    <source>
        <dbReference type="Pfam" id="PF00931"/>
    </source>
</evidence>
<dbReference type="InterPro" id="IPR042197">
    <property type="entry name" value="Apaf_helical"/>
</dbReference>
<dbReference type="FunFam" id="3.40.50.300:FF:001091">
    <property type="entry name" value="Probable disease resistance protein At1g61300"/>
    <property type="match status" value="1"/>
</dbReference>
<dbReference type="Proteomes" id="UP000516314">
    <property type="component" value="Chromosome 5"/>
</dbReference>
<dbReference type="FunFam" id="1.20.5.4130:FF:000002">
    <property type="entry name" value="Disease resistance protein RPP8"/>
    <property type="match status" value="1"/>
</dbReference>
<accession>A0A7G2FGE0</accession>
<evidence type="ECO:0000256" key="4">
    <source>
        <dbReference type="ARBA" id="ARBA00022840"/>
    </source>
</evidence>
<dbReference type="Gene3D" id="1.10.10.10">
    <property type="entry name" value="Winged helix-like DNA-binding domain superfamily/Winged helix DNA-binding domain"/>
    <property type="match status" value="1"/>
</dbReference>
<sequence>MENGTTPHKLQKLSACVPSVENGRTLGAPRTPPMPASEVQGTTCKPQVKQVRNNGFTVSGEKHKVCPPSPLATTMKVKVKENGEASAKPPHPDLKYLNQILHVPTRELLPEIDDDQEWLLGQSGIKLKKARTDPPDSGESLQVWNQAFRIESADITALPYVFDEMRRRDFREITSLSAFLLMRTPFNDRTRYQAKKPCGLILNSRIHSDVVVLSFDKPVVAVSSLNGYLLRLKRHVLTMIRGLTSSGSNVNELENISNDRTESIVQEREESVPLAFLYWFIVDDSRRLVVMAEAFVSFGLEKLWDLLSRESERLQGVDEQIDGLKRQLRSLQSLLKDADAKKHGSDRVRNFLEDVKDLVFDAEDIIESYVLNKLRGEGKGVKKHVRRLARFLTDRHKVASDIEGITKRISDVIGEMQSFGIQQIIDGGRSLSLQERQREIRQTYPDSSESDLVGVEQSVKELVGHLVENDVHQVVSIAGMGGIGKTTLARQVFHHDLVRRHFDGFAWVCVSQQFTQKHVWQRILQELQPHDGDILQMDEYALQRKLFQLLEAGRYLVVLDDVWKKEDWDVIKAVFPRKRGWKMLLTSRNEGVGIHADPTCLTFRASILNPEESWKLCERIVFPRRDETEVRLDEEMEAMGKEMVTHCGGLPLAVKVLGGLLANKHTVPEWKRVSDNIGSQIVGGSCLDDNSLNSVYRILSLSYEDLPTHLKHRFLFLAHFPEYSKISAYDLFNYWAVEGICDGSTIQDSGEYYLEELVRRNLVIADNRYLSSHSKNCQMHDMMREVCLSKAKEENFLQIIKDPTSTSTINAQSPSRSRRLSIHSGKAFHLLGHKNNTKVRSLIVWDEDFGIRSASVFHNLTLLRVLDLYWVKFEGGKLPSSIGGLIHLRYLSLFLAVVSHLPSTMRNLKLLLYLNLSVNNEEPIHVPNVLKEMIQLRYLSLPLKKDDKTKLELGDLVNLEFLFGFSTQHSSVTDLLHMTKLRYLAVSLSERCNFETLSSSLRELRNLETLYVLFSPEIFMVDYMGEFVLDHFIHLKELGLAVRMSKIPDQHQLPPHLAHIYLFICRMEEDPMPILEKLLHLKSVKLTFKAFAGRRMVCSKGGFTQLCALEISEQSELEEWIVEEGSMPCLRTLTIHDCEKLKELPDGLKYITSLKELKIREMKREWKEKLVPGGEDYYKVQHIPDVQFINCDQ</sequence>
<feature type="domain" description="Disease resistance R13L4/SHOC-2-like LRR" evidence="12">
    <location>
        <begin position="838"/>
        <end position="1162"/>
    </location>
</feature>
<dbReference type="Gene3D" id="1.20.5.4130">
    <property type="match status" value="1"/>
</dbReference>
<evidence type="ECO:0000256" key="5">
    <source>
        <dbReference type="ARBA" id="ARBA00023054"/>
    </source>
</evidence>
<dbReference type="InterPro" id="IPR032675">
    <property type="entry name" value="LRR_dom_sf"/>
</dbReference>
<dbReference type="EMBL" id="LR881470">
    <property type="protein sequence ID" value="CAD5333843.1"/>
    <property type="molecule type" value="Genomic_DNA"/>
</dbReference>
<dbReference type="InterPro" id="IPR036388">
    <property type="entry name" value="WH-like_DNA-bd_sf"/>
</dbReference>
<dbReference type="Pfam" id="PF00931">
    <property type="entry name" value="NB-ARC"/>
    <property type="match status" value="1"/>
</dbReference>
<dbReference type="InterPro" id="IPR041118">
    <property type="entry name" value="Rx_N"/>
</dbReference>
<dbReference type="Gene3D" id="1.10.8.430">
    <property type="entry name" value="Helical domain of apoptotic protease-activating factors"/>
    <property type="match status" value="1"/>
</dbReference>
<evidence type="ECO:0000259" key="11">
    <source>
        <dbReference type="Pfam" id="PF23559"/>
    </source>
</evidence>
<protein>
    <submittedName>
        <fullName evidence="13">(thale cress) hypothetical protein</fullName>
    </submittedName>
</protein>
<dbReference type="GO" id="GO:0043531">
    <property type="term" value="F:ADP binding"/>
    <property type="evidence" value="ECO:0007669"/>
    <property type="project" value="InterPro"/>
</dbReference>
<dbReference type="PANTHER" id="PTHR36766">
    <property type="entry name" value="PLANT BROAD-SPECTRUM MILDEW RESISTANCE PROTEIN RPW8"/>
    <property type="match status" value="1"/>
</dbReference>
<evidence type="ECO:0000256" key="1">
    <source>
        <dbReference type="ARBA" id="ARBA00022737"/>
    </source>
</evidence>
<dbReference type="GO" id="GO:0009626">
    <property type="term" value="P:plant-type hypersensitive response"/>
    <property type="evidence" value="ECO:0007669"/>
    <property type="project" value="UniProtKB-ARBA"/>
</dbReference>
<dbReference type="InterPro" id="IPR055414">
    <property type="entry name" value="LRR_R13L4/SHOC2-like"/>
</dbReference>
<feature type="region of interest" description="Disordered" evidence="8">
    <location>
        <begin position="21"/>
        <end position="43"/>
    </location>
</feature>
<comment type="similarity">
    <text evidence="6">Belongs to the disease resistance NB-LRR family. RPP8/HRT subfamily.</text>
</comment>
<dbReference type="PANTHER" id="PTHR36766:SF40">
    <property type="entry name" value="DISEASE RESISTANCE PROTEIN RGA3"/>
    <property type="match status" value="1"/>
</dbReference>
<keyword evidence="2" id="KW-0547">Nucleotide-binding</keyword>
<dbReference type="Gene3D" id="3.40.50.300">
    <property type="entry name" value="P-loop containing nucleotide triphosphate hydrolases"/>
    <property type="match status" value="1"/>
</dbReference>
<dbReference type="Pfam" id="PF18052">
    <property type="entry name" value="Rx_N"/>
    <property type="match status" value="1"/>
</dbReference>
<dbReference type="FunFam" id="3.80.10.10:FF:000940">
    <property type="entry name" value="Disease resistance RPP8-like protein 3"/>
    <property type="match status" value="1"/>
</dbReference>
<dbReference type="CDD" id="cd14798">
    <property type="entry name" value="RX-CC_like"/>
    <property type="match status" value="1"/>
</dbReference>
<dbReference type="Pfam" id="PF23598">
    <property type="entry name" value="LRR_14"/>
    <property type="match status" value="1"/>
</dbReference>
<dbReference type="SUPFAM" id="SSF52058">
    <property type="entry name" value="L domain-like"/>
    <property type="match status" value="1"/>
</dbReference>
<organism evidence="13 14">
    <name type="scientific">Arabidopsis thaliana</name>
    <name type="common">Mouse-ear cress</name>
    <dbReference type="NCBI Taxonomy" id="3702"/>
    <lineage>
        <taxon>Eukaryota</taxon>
        <taxon>Viridiplantae</taxon>
        <taxon>Streptophyta</taxon>
        <taxon>Embryophyta</taxon>
        <taxon>Tracheophyta</taxon>
        <taxon>Spermatophyta</taxon>
        <taxon>Magnoliopsida</taxon>
        <taxon>eudicotyledons</taxon>
        <taxon>Gunneridae</taxon>
        <taxon>Pentapetalae</taxon>
        <taxon>rosids</taxon>
        <taxon>malvids</taxon>
        <taxon>Brassicales</taxon>
        <taxon>Brassicaceae</taxon>
        <taxon>Camelineae</taxon>
        <taxon>Arabidopsis</taxon>
    </lineage>
</organism>
<evidence type="ECO:0000259" key="12">
    <source>
        <dbReference type="Pfam" id="PF23598"/>
    </source>
</evidence>
<evidence type="ECO:0000313" key="14">
    <source>
        <dbReference type="Proteomes" id="UP000516314"/>
    </source>
</evidence>
<dbReference type="AlphaFoldDB" id="A0A7G2FGE0"/>
<keyword evidence="4" id="KW-0067">ATP-binding</keyword>
<feature type="domain" description="Disease resistance N-terminal" evidence="10">
    <location>
        <begin position="295"/>
        <end position="382"/>
    </location>
</feature>
<dbReference type="InterPro" id="IPR027417">
    <property type="entry name" value="P-loop_NTPase"/>
</dbReference>
<evidence type="ECO:0000256" key="8">
    <source>
        <dbReference type="SAM" id="MobiDB-lite"/>
    </source>
</evidence>
<dbReference type="GO" id="GO:0005524">
    <property type="term" value="F:ATP binding"/>
    <property type="evidence" value="ECO:0007669"/>
    <property type="project" value="UniProtKB-KW"/>
</dbReference>
<dbReference type="FunFam" id="1.10.10.10:FF:000322">
    <property type="entry name" value="Probable disease resistance protein At1g63360"/>
    <property type="match status" value="1"/>
</dbReference>
<name>A0A7G2FGE0_ARATH</name>
<dbReference type="InterPro" id="IPR058922">
    <property type="entry name" value="WHD_DRP"/>
</dbReference>
<keyword evidence="5 7" id="KW-0175">Coiled coil</keyword>
<dbReference type="SUPFAM" id="SSF52540">
    <property type="entry name" value="P-loop containing nucleoside triphosphate hydrolases"/>
    <property type="match status" value="1"/>
</dbReference>
<feature type="domain" description="Disease resistance protein winged helix" evidence="11">
    <location>
        <begin position="720"/>
        <end position="786"/>
    </location>
</feature>
<evidence type="ECO:0000256" key="6">
    <source>
        <dbReference type="ARBA" id="ARBA00061126"/>
    </source>
</evidence>
<feature type="domain" description="NB-ARC" evidence="9">
    <location>
        <begin position="456"/>
        <end position="626"/>
    </location>
</feature>
<evidence type="ECO:0000256" key="2">
    <source>
        <dbReference type="ARBA" id="ARBA00022741"/>
    </source>
</evidence>